<keyword evidence="4" id="KW-0804">Transcription</keyword>
<organism evidence="6 7">
    <name type="scientific">Cohnella boryungensis</name>
    <dbReference type="NCBI Taxonomy" id="768479"/>
    <lineage>
        <taxon>Bacteria</taxon>
        <taxon>Bacillati</taxon>
        <taxon>Bacillota</taxon>
        <taxon>Bacilli</taxon>
        <taxon>Bacillales</taxon>
        <taxon>Paenibacillaceae</taxon>
        <taxon>Cohnella</taxon>
    </lineage>
</organism>
<dbReference type="Gene3D" id="3.40.50.2300">
    <property type="match status" value="2"/>
</dbReference>
<dbReference type="PANTHER" id="PTHR30146">
    <property type="entry name" value="LACI-RELATED TRANSCRIPTIONAL REPRESSOR"/>
    <property type="match status" value="1"/>
</dbReference>
<evidence type="ECO:0000313" key="7">
    <source>
        <dbReference type="Proteomes" id="UP001595755"/>
    </source>
</evidence>
<name>A0ABV8S3M4_9BACL</name>
<keyword evidence="1" id="KW-0678">Repressor</keyword>
<proteinExistence type="predicted"/>
<dbReference type="InterPro" id="IPR010982">
    <property type="entry name" value="Lambda_DNA-bd_dom_sf"/>
</dbReference>
<dbReference type="PROSITE" id="PS00356">
    <property type="entry name" value="HTH_LACI_1"/>
    <property type="match status" value="1"/>
</dbReference>
<dbReference type="SUPFAM" id="SSF53822">
    <property type="entry name" value="Periplasmic binding protein-like I"/>
    <property type="match status" value="1"/>
</dbReference>
<dbReference type="RefSeq" id="WP_204600950.1">
    <property type="nucleotide sequence ID" value="NZ_JBHSED010000003.1"/>
</dbReference>
<dbReference type="PROSITE" id="PS50932">
    <property type="entry name" value="HTH_LACI_2"/>
    <property type="match status" value="1"/>
</dbReference>
<dbReference type="PRINTS" id="PR00036">
    <property type="entry name" value="HTHLACI"/>
</dbReference>
<dbReference type="Pfam" id="PF13377">
    <property type="entry name" value="Peripla_BP_3"/>
    <property type="match status" value="1"/>
</dbReference>
<protein>
    <submittedName>
        <fullName evidence="6">LacI family DNA-binding transcriptional regulator</fullName>
    </submittedName>
</protein>
<dbReference type="CDD" id="cd06291">
    <property type="entry name" value="PBP1_Qymf-like"/>
    <property type="match status" value="1"/>
</dbReference>
<keyword evidence="7" id="KW-1185">Reference proteome</keyword>
<dbReference type="InterPro" id="IPR000843">
    <property type="entry name" value="HTH_LacI"/>
</dbReference>
<reference evidence="7" key="1">
    <citation type="journal article" date="2019" name="Int. J. Syst. Evol. Microbiol.">
        <title>The Global Catalogue of Microorganisms (GCM) 10K type strain sequencing project: providing services to taxonomists for standard genome sequencing and annotation.</title>
        <authorList>
            <consortium name="The Broad Institute Genomics Platform"/>
            <consortium name="The Broad Institute Genome Sequencing Center for Infectious Disease"/>
            <person name="Wu L."/>
            <person name="Ma J."/>
        </authorList>
    </citation>
    <scope>NUCLEOTIDE SEQUENCE [LARGE SCALE GENOMIC DNA]</scope>
    <source>
        <strain evidence="7">CGMCC 4.1641</strain>
    </source>
</reference>
<dbReference type="GO" id="GO:0003677">
    <property type="term" value="F:DNA binding"/>
    <property type="evidence" value="ECO:0007669"/>
    <property type="project" value="UniProtKB-KW"/>
</dbReference>
<dbReference type="Gene3D" id="1.10.260.40">
    <property type="entry name" value="lambda repressor-like DNA-binding domains"/>
    <property type="match status" value="1"/>
</dbReference>
<feature type="domain" description="HTH lacI-type" evidence="5">
    <location>
        <begin position="2"/>
        <end position="56"/>
    </location>
</feature>
<dbReference type="InterPro" id="IPR028082">
    <property type="entry name" value="Peripla_BP_I"/>
</dbReference>
<gene>
    <name evidence="6" type="ORF">ACFO1S_01770</name>
</gene>
<dbReference type="SMART" id="SM00354">
    <property type="entry name" value="HTH_LACI"/>
    <property type="match status" value="1"/>
</dbReference>
<evidence type="ECO:0000259" key="5">
    <source>
        <dbReference type="PROSITE" id="PS50932"/>
    </source>
</evidence>
<dbReference type="Pfam" id="PF00356">
    <property type="entry name" value="LacI"/>
    <property type="match status" value="1"/>
</dbReference>
<evidence type="ECO:0000256" key="4">
    <source>
        <dbReference type="ARBA" id="ARBA00023163"/>
    </source>
</evidence>
<evidence type="ECO:0000256" key="3">
    <source>
        <dbReference type="ARBA" id="ARBA00023125"/>
    </source>
</evidence>
<dbReference type="CDD" id="cd01392">
    <property type="entry name" value="HTH_LacI"/>
    <property type="match status" value="1"/>
</dbReference>
<dbReference type="EMBL" id="JBHSED010000003">
    <property type="protein sequence ID" value="MFC4302164.1"/>
    <property type="molecule type" value="Genomic_DNA"/>
</dbReference>
<keyword evidence="3 6" id="KW-0238">DNA-binding</keyword>
<dbReference type="PANTHER" id="PTHR30146:SF95">
    <property type="entry name" value="RIBOSE OPERON REPRESSOR"/>
    <property type="match status" value="1"/>
</dbReference>
<evidence type="ECO:0000256" key="2">
    <source>
        <dbReference type="ARBA" id="ARBA00023015"/>
    </source>
</evidence>
<keyword evidence="2" id="KW-0805">Transcription regulation</keyword>
<sequence>MAKIEDVAERAGVSVTTVSRVLNNRGYISQRTRDRVEQAMKELRYQPNEMARSLFRRKSNTIGLIIPSVAHPFFGELAYHLEEYADRRGYKLLLCNSNRDVVKERKYIDMLKKNQVDAIVMGSSVVDIEHYLHLDSPIVSFDRTLADNIPIVTSDNRMGGTLAARLLIEKGCRRPAYVFRGIGGPHHQALMASERVLGFDEALREAGIGSLHLELEAVEGDSLRSEEDLVRFLLEHPEVDGVFASSDVIAAEVIQASHRLQKRIPHELKLVGYDDIHIASFFTPRLSTIRQPIREMCECTVDLIARQLEGEEVAGVHSFPVELIERETT</sequence>
<dbReference type="SUPFAM" id="SSF47413">
    <property type="entry name" value="lambda repressor-like DNA-binding domains"/>
    <property type="match status" value="1"/>
</dbReference>
<evidence type="ECO:0000256" key="1">
    <source>
        <dbReference type="ARBA" id="ARBA00022491"/>
    </source>
</evidence>
<accession>A0ABV8S3M4</accession>
<comment type="caution">
    <text evidence="6">The sequence shown here is derived from an EMBL/GenBank/DDBJ whole genome shotgun (WGS) entry which is preliminary data.</text>
</comment>
<dbReference type="Proteomes" id="UP001595755">
    <property type="component" value="Unassembled WGS sequence"/>
</dbReference>
<dbReference type="InterPro" id="IPR046335">
    <property type="entry name" value="LacI/GalR-like_sensor"/>
</dbReference>
<evidence type="ECO:0000313" key="6">
    <source>
        <dbReference type="EMBL" id="MFC4302164.1"/>
    </source>
</evidence>